<keyword evidence="2" id="KW-1185">Reference proteome</keyword>
<dbReference type="Ensembl" id="ENSCJAT00000080180.2">
    <property type="protein sequence ID" value="ENSCJAP00000058186.1"/>
    <property type="gene ID" value="ENSCJAG00000078377.1"/>
</dbReference>
<proteinExistence type="predicted"/>
<reference evidence="1" key="2">
    <citation type="submission" date="2025-08" db="UniProtKB">
        <authorList>
            <consortium name="Ensembl"/>
        </authorList>
    </citation>
    <scope>IDENTIFICATION</scope>
</reference>
<evidence type="ECO:0000313" key="2">
    <source>
        <dbReference type="Proteomes" id="UP000008225"/>
    </source>
</evidence>
<dbReference type="Proteomes" id="UP000008225">
    <property type="component" value="Chromosome 19"/>
</dbReference>
<dbReference type="Gene3D" id="1.20.5.620">
    <property type="entry name" value="F1F0 ATP synthase subunit B, membrane domain"/>
    <property type="match status" value="1"/>
</dbReference>
<dbReference type="AlphaFoldDB" id="A0A2R8MEB2"/>
<reference evidence="1" key="3">
    <citation type="submission" date="2025-09" db="UniProtKB">
        <authorList>
            <consortium name="Ensembl"/>
        </authorList>
    </citation>
    <scope>IDENTIFICATION</scope>
</reference>
<sequence length="59" mass="6627">MASQTQGIHQLLQAEKQAKDKLAEAKRILALPFLKQRDQDCFWERKAIEASQGGSSGRN</sequence>
<dbReference type="InParanoid" id="A0A2R8MEB2"/>
<organism evidence="1 2">
    <name type="scientific">Callithrix jacchus</name>
    <name type="common">White-tufted-ear marmoset</name>
    <name type="synonym">Simia Jacchus</name>
    <dbReference type="NCBI Taxonomy" id="9483"/>
    <lineage>
        <taxon>Eukaryota</taxon>
        <taxon>Metazoa</taxon>
        <taxon>Chordata</taxon>
        <taxon>Craniata</taxon>
        <taxon>Vertebrata</taxon>
        <taxon>Euteleostomi</taxon>
        <taxon>Mammalia</taxon>
        <taxon>Eutheria</taxon>
        <taxon>Euarchontoglires</taxon>
        <taxon>Primates</taxon>
        <taxon>Haplorrhini</taxon>
        <taxon>Platyrrhini</taxon>
        <taxon>Cebidae</taxon>
        <taxon>Callitrichinae</taxon>
        <taxon>Callithrix</taxon>
        <taxon>Callithrix</taxon>
    </lineage>
</organism>
<dbReference type="Bgee" id="ENSCJAG00000004969">
    <property type="expression patterns" value="Expressed in kidney"/>
</dbReference>
<accession>A0A2R8MEB2</accession>
<name>A0A2R8MEB2_CALJA</name>
<reference evidence="1" key="1">
    <citation type="submission" date="2009-03" db="EMBL/GenBank/DDBJ databases">
        <authorList>
            <person name="Warren W."/>
            <person name="Ye L."/>
            <person name="Minx P."/>
            <person name="Worley K."/>
            <person name="Gibbs R."/>
            <person name="Wilson R.K."/>
        </authorList>
    </citation>
    <scope>NUCLEOTIDE SEQUENCE [LARGE SCALE GENOMIC DNA]</scope>
</reference>
<dbReference type="GeneTree" id="ENSGT01150000286925"/>
<dbReference type="STRING" id="9483.ENSCJAP00000058186"/>
<protein>
    <submittedName>
        <fullName evidence="1">Uncharacterized protein</fullName>
    </submittedName>
</protein>
<evidence type="ECO:0000313" key="1">
    <source>
        <dbReference type="Ensembl" id="ENSCJAP00000058186.1"/>
    </source>
</evidence>